<dbReference type="SUPFAM" id="SSF52283">
    <property type="entry name" value="Formate/glycerate dehydrogenase catalytic domain-like"/>
    <property type="match status" value="1"/>
</dbReference>
<keyword evidence="8" id="KW-1185">Reference proteome</keyword>
<dbReference type="PANTHER" id="PTHR43761:SF1">
    <property type="entry name" value="D-ISOMER SPECIFIC 2-HYDROXYACID DEHYDROGENASE CATALYTIC DOMAIN-CONTAINING PROTEIN-RELATED"/>
    <property type="match status" value="1"/>
</dbReference>
<sequence length="313" mass="33599">MTRIVFLDRDTLPTRPFCFDFPHDYAEYGLTAPDELAARIAGADIVICNKVVFDRAAFAAAPRLKLIALTATGYDNIDLPAAREAGVTVCNVRAYGNESVAEHALMMMLALMRNLPAYMRDVAAGVWQNAPFFCHFGAPVRELHGKTLTLFGRGNIGQTLAGYARAFGMTVLWGERKGAASVREGYTPFGQALAQADVVSLHCPLNAQTRHMIGEAELQMMKAGAVLINVGRGGLADEQAVLAALKYGQLGGAGFDVLGQEPPRNGNPLLARLPNLIVTPHNAWASAEALSRMTDMVEANVRAFVAGTPQNTV</sequence>
<dbReference type="PANTHER" id="PTHR43761">
    <property type="entry name" value="D-ISOMER SPECIFIC 2-HYDROXYACID DEHYDROGENASE FAMILY PROTEIN (AFU_ORTHOLOGUE AFUA_1G13630)"/>
    <property type="match status" value="1"/>
</dbReference>
<dbReference type="CDD" id="cd12162">
    <property type="entry name" value="2-Hacid_dh_4"/>
    <property type="match status" value="1"/>
</dbReference>
<gene>
    <name evidence="7" type="ORF">LVJ77_05485</name>
</gene>
<dbReference type="SUPFAM" id="SSF51735">
    <property type="entry name" value="NAD(P)-binding Rossmann-fold domains"/>
    <property type="match status" value="1"/>
</dbReference>
<evidence type="ECO:0000256" key="3">
    <source>
        <dbReference type="ARBA" id="ARBA00023027"/>
    </source>
</evidence>
<feature type="domain" description="D-isomer specific 2-hydroxyacid dehydrogenase NAD-binding" evidence="6">
    <location>
        <begin position="105"/>
        <end position="283"/>
    </location>
</feature>
<protein>
    <submittedName>
        <fullName evidence="7">D-2-hydroxyacid dehydrogenase</fullName>
    </submittedName>
</protein>
<evidence type="ECO:0000313" key="8">
    <source>
        <dbReference type="Proteomes" id="UP000831534"/>
    </source>
</evidence>
<dbReference type="GO" id="GO:0016616">
    <property type="term" value="F:oxidoreductase activity, acting on the CH-OH group of donors, NAD or NADP as acceptor"/>
    <property type="evidence" value="ECO:0007669"/>
    <property type="project" value="UniProtKB-ARBA"/>
</dbReference>
<feature type="domain" description="D-isomer specific 2-hydroxyacid dehydrogenase catalytic" evidence="5">
    <location>
        <begin position="33"/>
        <end position="312"/>
    </location>
</feature>
<dbReference type="Proteomes" id="UP000831534">
    <property type="component" value="Chromosome"/>
</dbReference>
<dbReference type="AlphaFoldDB" id="A0ABD8B789"/>
<dbReference type="PROSITE" id="PS00670">
    <property type="entry name" value="D_2_HYDROXYACID_DH_2"/>
    <property type="match status" value="1"/>
</dbReference>
<reference evidence="7 8" key="1">
    <citation type="journal article" date="2022" name="Res Sq">
        <title>Evolution of multicellular longitudinally dividing oral cavity symbionts (Neisseriaceae).</title>
        <authorList>
            <person name="Nyongesa S."/>
            <person name="Weber P."/>
            <person name="Bernet E."/>
            <person name="Pullido F."/>
            <person name="Nieckarz M."/>
            <person name="Delaby M."/>
            <person name="Nieves C."/>
            <person name="Viehboeck T."/>
            <person name="Krause N."/>
            <person name="Rivera-Millot A."/>
            <person name="Nakamura A."/>
            <person name="Vischer N."/>
            <person name="VanNieuwenhze M."/>
            <person name="Brun Y."/>
            <person name="Cava F."/>
            <person name="Bulgheresi S."/>
            <person name="Veyrier F."/>
        </authorList>
    </citation>
    <scope>NUCLEOTIDE SEQUENCE [LARGE SCALE GENOMIC DNA]</scope>
    <source>
        <strain evidence="7 8">17694</strain>
    </source>
</reference>
<dbReference type="InterPro" id="IPR029753">
    <property type="entry name" value="D-isomer_DH_CS"/>
</dbReference>
<dbReference type="KEGG" id="ckh:LVJ77_05485"/>
<accession>A0ABD8B789</accession>
<evidence type="ECO:0000313" key="7">
    <source>
        <dbReference type="EMBL" id="XHH49872.1"/>
    </source>
</evidence>
<keyword evidence="2 4" id="KW-0560">Oxidoreductase</keyword>
<evidence type="ECO:0000259" key="6">
    <source>
        <dbReference type="Pfam" id="PF02826"/>
    </source>
</evidence>
<dbReference type="InterPro" id="IPR006139">
    <property type="entry name" value="D-isomer_2_OHA_DH_cat_dom"/>
</dbReference>
<evidence type="ECO:0000256" key="4">
    <source>
        <dbReference type="RuleBase" id="RU003719"/>
    </source>
</evidence>
<name>A0ABD8B789_9NEIS</name>
<dbReference type="EMBL" id="CP091521">
    <property type="protein sequence ID" value="XHH49872.1"/>
    <property type="molecule type" value="Genomic_DNA"/>
</dbReference>
<dbReference type="RefSeq" id="WP_027009781.1">
    <property type="nucleotide sequence ID" value="NZ_CP091521.1"/>
</dbReference>
<dbReference type="Pfam" id="PF00389">
    <property type="entry name" value="2-Hacid_dh"/>
    <property type="match status" value="1"/>
</dbReference>
<evidence type="ECO:0000259" key="5">
    <source>
        <dbReference type="Pfam" id="PF00389"/>
    </source>
</evidence>
<dbReference type="InterPro" id="IPR050418">
    <property type="entry name" value="D-iso_2-hydroxyacid_DH_PdxB"/>
</dbReference>
<dbReference type="Pfam" id="PF02826">
    <property type="entry name" value="2-Hacid_dh_C"/>
    <property type="match status" value="1"/>
</dbReference>
<evidence type="ECO:0000256" key="1">
    <source>
        <dbReference type="ARBA" id="ARBA00005854"/>
    </source>
</evidence>
<dbReference type="InterPro" id="IPR006140">
    <property type="entry name" value="D-isomer_DH_NAD-bd"/>
</dbReference>
<keyword evidence="3" id="KW-0520">NAD</keyword>
<comment type="similarity">
    <text evidence="1 4">Belongs to the D-isomer specific 2-hydroxyacid dehydrogenase family.</text>
</comment>
<proteinExistence type="inferred from homology"/>
<organism evidence="7 8">
    <name type="scientific">Conchiformibius kuhniae</name>
    <dbReference type="NCBI Taxonomy" id="211502"/>
    <lineage>
        <taxon>Bacteria</taxon>
        <taxon>Pseudomonadati</taxon>
        <taxon>Pseudomonadota</taxon>
        <taxon>Betaproteobacteria</taxon>
        <taxon>Neisseriales</taxon>
        <taxon>Neisseriaceae</taxon>
        <taxon>Conchiformibius</taxon>
    </lineage>
</organism>
<dbReference type="InterPro" id="IPR036291">
    <property type="entry name" value="NAD(P)-bd_dom_sf"/>
</dbReference>
<dbReference type="Gene3D" id="3.40.50.720">
    <property type="entry name" value="NAD(P)-binding Rossmann-like Domain"/>
    <property type="match status" value="2"/>
</dbReference>
<evidence type="ECO:0000256" key="2">
    <source>
        <dbReference type="ARBA" id="ARBA00023002"/>
    </source>
</evidence>